<name>C8X8T9_NAKMY</name>
<evidence type="ECO:0000313" key="2">
    <source>
        <dbReference type="Proteomes" id="UP000002218"/>
    </source>
</evidence>
<sequence length="122" mass="13252" precursor="true">MNLSNTRLSGWVATFFGLILLGLIANTVLAQINRIVVRPSGVDLRTGLGRRHRLAWSQIDHFAARGTSMVDVHLVSGRRIAAMFFRPRADESPASMVALLEYQRRRLGGAAVAGGSAAPITR</sequence>
<dbReference type="KEGG" id="nml:Namu_4761"/>
<reference evidence="1 2" key="2">
    <citation type="journal article" date="2010" name="Stand. Genomic Sci.">
        <title>Complete genome sequence of Nakamurella multipartita type strain (Y-104).</title>
        <authorList>
            <person name="Tice H."/>
            <person name="Mayilraj S."/>
            <person name="Sims D."/>
            <person name="Lapidus A."/>
            <person name="Nolan M."/>
            <person name="Lucas S."/>
            <person name="Glavina Del Rio T."/>
            <person name="Copeland A."/>
            <person name="Cheng J.F."/>
            <person name="Meincke L."/>
            <person name="Bruce D."/>
            <person name="Goodwin L."/>
            <person name="Pitluck S."/>
            <person name="Ivanova N."/>
            <person name="Mavromatis K."/>
            <person name="Ovchinnikova G."/>
            <person name="Pati A."/>
            <person name="Chen A."/>
            <person name="Palaniappan K."/>
            <person name="Land M."/>
            <person name="Hauser L."/>
            <person name="Chang Y.J."/>
            <person name="Jeffries C.D."/>
            <person name="Detter J.C."/>
            <person name="Brettin T."/>
            <person name="Rohde M."/>
            <person name="Goker M."/>
            <person name="Bristow J."/>
            <person name="Eisen J.A."/>
            <person name="Markowitz V."/>
            <person name="Hugenholtz P."/>
            <person name="Kyrpides N.C."/>
            <person name="Klenk H.P."/>
            <person name="Chen F."/>
        </authorList>
    </citation>
    <scope>NUCLEOTIDE SEQUENCE [LARGE SCALE GENOMIC DNA]</scope>
    <source>
        <strain evidence="2">ATCC 700099 / DSM 44233 / CIP 104796 / JCM 9543 / NBRC 105858 / Y-104</strain>
    </source>
</reference>
<accession>C8X8T9</accession>
<dbReference type="AlphaFoldDB" id="C8X8T9"/>
<evidence type="ECO:0008006" key="3">
    <source>
        <dbReference type="Google" id="ProtNLM"/>
    </source>
</evidence>
<gene>
    <name evidence="1" type="ordered locus">Namu_4761</name>
</gene>
<keyword evidence="2" id="KW-1185">Reference proteome</keyword>
<dbReference type="STRING" id="479431.Namu_4761"/>
<dbReference type="HOGENOM" id="CLU_2024241_0_0_11"/>
<reference evidence="2" key="1">
    <citation type="submission" date="2009-09" db="EMBL/GenBank/DDBJ databases">
        <title>The complete genome of Nakamurella multipartita DSM 44233.</title>
        <authorList>
            <consortium name="US DOE Joint Genome Institute (JGI-PGF)"/>
            <person name="Lucas S."/>
            <person name="Copeland A."/>
            <person name="Lapidus A."/>
            <person name="Glavina del Rio T."/>
            <person name="Dalin E."/>
            <person name="Tice H."/>
            <person name="Bruce D."/>
            <person name="Goodwin L."/>
            <person name="Pitluck S."/>
            <person name="Kyrpides N."/>
            <person name="Mavromatis K."/>
            <person name="Ivanova N."/>
            <person name="Ovchinnikova G."/>
            <person name="Sims D."/>
            <person name="Meincke L."/>
            <person name="Brettin T."/>
            <person name="Detter J.C."/>
            <person name="Han C."/>
            <person name="Larimer F."/>
            <person name="Land M."/>
            <person name="Hauser L."/>
            <person name="Markowitz V."/>
            <person name="Cheng J.-F."/>
            <person name="Hugenholtz P."/>
            <person name="Woyke T."/>
            <person name="Wu D."/>
            <person name="Klenk H.-P."/>
            <person name="Eisen J.A."/>
        </authorList>
    </citation>
    <scope>NUCLEOTIDE SEQUENCE [LARGE SCALE GENOMIC DNA]</scope>
    <source>
        <strain evidence="2">ATCC 700099 / DSM 44233 / CIP 104796 / JCM 9543 / NBRC 105858 / Y-104</strain>
    </source>
</reference>
<protein>
    <recommendedName>
        <fullName evidence="3">PH domain-containing protein</fullName>
    </recommendedName>
</protein>
<evidence type="ECO:0000313" key="1">
    <source>
        <dbReference type="EMBL" id="ACV81037.1"/>
    </source>
</evidence>
<dbReference type="EMBL" id="CP001737">
    <property type="protein sequence ID" value="ACV81037.1"/>
    <property type="molecule type" value="Genomic_DNA"/>
</dbReference>
<proteinExistence type="predicted"/>
<organism evidence="1 2">
    <name type="scientific">Nakamurella multipartita (strain ATCC 700099 / DSM 44233 / CIP 104796 / JCM 9543 / NBRC 105858 / Y-104)</name>
    <name type="common">Microsphaera multipartita</name>
    <dbReference type="NCBI Taxonomy" id="479431"/>
    <lineage>
        <taxon>Bacteria</taxon>
        <taxon>Bacillati</taxon>
        <taxon>Actinomycetota</taxon>
        <taxon>Actinomycetes</taxon>
        <taxon>Nakamurellales</taxon>
        <taxon>Nakamurellaceae</taxon>
        <taxon>Nakamurella</taxon>
    </lineage>
</organism>
<dbReference type="Proteomes" id="UP000002218">
    <property type="component" value="Chromosome"/>
</dbReference>
<dbReference type="InParanoid" id="C8X8T9"/>